<reference evidence="1 2" key="1">
    <citation type="submission" date="2023-03" db="EMBL/GenBank/DDBJ databases">
        <title>High recombination rates correlate with genetic variation in Cardiocondyla obscurior ants.</title>
        <authorList>
            <person name="Errbii M."/>
        </authorList>
    </citation>
    <scope>NUCLEOTIDE SEQUENCE [LARGE SCALE GENOMIC DNA]</scope>
    <source>
        <strain evidence="1">Alpha-2009</strain>
        <tissue evidence="1">Whole body</tissue>
    </source>
</reference>
<gene>
    <name evidence="1" type="ORF">PUN28_009512</name>
</gene>
<dbReference type="Proteomes" id="UP001430953">
    <property type="component" value="Unassembled WGS sequence"/>
</dbReference>
<sequence>MLVLELLMHDIIETCHCRKQIYDDFCKMQFCSRDTLSPPSSAFSKRGRGTCL</sequence>
<keyword evidence="2" id="KW-1185">Reference proteome</keyword>
<dbReference type="EMBL" id="JADYXP020000008">
    <property type="protein sequence ID" value="KAL0118927.1"/>
    <property type="molecule type" value="Genomic_DNA"/>
</dbReference>
<name>A0AAW2FXK3_9HYME</name>
<dbReference type="AlphaFoldDB" id="A0AAW2FXK3"/>
<accession>A0AAW2FXK3</accession>
<evidence type="ECO:0000313" key="1">
    <source>
        <dbReference type="EMBL" id="KAL0118927.1"/>
    </source>
</evidence>
<proteinExistence type="predicted"/>
<organism evidence="1 2">
    <name type="scientific">Cardiocondyla obscurior</name>
    <dbReference type="NCBI Taxonomy" id="286306"/>
    <lineage>
        <taxon>Eukaryota</taxon>
        <taxon>Metazoa</taxon>
        <taxon>Ecdysozoa</taxon>
        <taxon>Arthropoda</taxon>
        <taxon>Hexapoda</taxon>
        <taxon>Insecta</taxon>
        <taxon>Pterygota</taxon>
        <taxon>Neoptera</taxon>
        <taxon>Endopterygota</taxon>
        <taxon>Hymenoptera</taxon>
        <taxon>Apocrita</taxon>
        <taxon>Aculeata</taxon>
        <taxon>Formicoidea</taxon>
        <taxon>Formicidae</taxon>
        <taxon>Myrmicinae</taxon>
        <taxon>Cardiocondyla</taxon>
    </lineage>
</organism>
<evidence type="ECO:0000313" key="2">
    <source>
        <dbReference type="Proteomes" id="UP001430953"/>
    </source>
</evidence>
<protein>
    <submittedName>
        <fullName evidence="1">Uncharacterized protein</fullName>
    </submittedName>
</protein>
<comment type="caution">
    <text evidence="1">The sequence shown here is derived from an EMBL/GenBank/DDBJ whole genome shotgun (WGS) entry which is preliminary data.</text>
</comment>